<keyword evidence="8" id="KW-0851">Voltage-gated channel</keyword>
<dbReference type="Gene3D" id="3.30.450.20">
    <property type="entry name" value="PAS domain"/>
    <property type="match status" value="1"/>
</dbReference>
<comment type="subcellular location">
    <subcellularLocation>
        <location evidence="1">Membrane</location>
        <topology evidence="1">Single-pass type I membrane protein</topology>
    </subcellularLocation>
</comment>
<evidence type="ECO:0000313" key="16">
    <source>
        <dbReference type="Proteomes" id="UP000051574"/>
    </source>
</evidence>
<dbReference type="OrthoDB" id="10054666at2759"/>
<keyword evidence="4" id="KW-0107">Calcium channel</keyword>
<dbReference type="EMBL" id="LJIG01009396">
    <property type="protein sequence ID" value="KRT83163.1"/>
    <property type="molecule type" value="Genomic_DNA"/>
</dbReference>
<sequence length="718" mass="83213">MLNRKMEAIKCIARFAEDAAENFKENTSMKFTYHSSKYSPVNGEGVELPDSIVDNEYMYDPMEFDTDSHFYNIEVNTTYSSVHVPTNIYDGFREAATAIQWSEALNEVFQTNYQSDPALSWQYFGSSTGIMRHYPSMKWVIPESQDDFDCRVRTWYIEAATCTKDLVILVDSSGSMLGMNKHIASMTVYTILKTLSNNDYVNILNYSLNVNYTVPCFQDKLIQATPENIDTFKLAVNSIEPQGKSSAEKALLESFRLLETYREKRNCLKNCTQAIMLITDTLTKDYTDLISRQNLFNNGTEKLVRIFTYLIGKEGSNIEQLGRMSCQNRGYFTLVTDLETVTEAVFKYVDVIARPLILHKRYPISWTHAYVDTNTHTEANEPYRLLTSAAIPVYNRTANLVGDVQLLGVAGTDVTVSSIRQLTFPYKLGVNAHGFIVTNNGYVLMHPGLRPMFKKKATPNYNSIDFTEVQQLDDGSKPRQLATILLDLRAKLISGNRGVMRDIPLKYHYNNMQRVSREAFDFYYRKIKNTPFTMALALPNRFGYYAVQVPDEIDKNKHARVSIPSFFRGNNWKIHPEWIYCKYHYLEGHEFSEPEQELLHFLDRMYHKNFTWTMQYSSSIVEDENEDDASSDPESIECDTSTKRLRQDDYYCDKELINMLVFDAKSTMQAFKESWTFKNNREESLFKRYNATLRFVATMSGLTRWEYIFGEENDTNRE</sequence>
<dbReference type="GO" id="GO:0005891">
    <property type="term" value="C:voltage-gated calcium channel complex"/>
    <property type="evidence" value="ECO:0007669"/>
    <property type="project" value="TreeGrafter"/>
</dbReference>
<dbReference type="Gene3D" id="3.40.50.410">
    <property type="entry name" value="von Willebrand factor, type A domain"/>
    <property type="match status" value="1"/>
</dbReference>
<evidence type="ECO:0000256" key="7">
    <source>
        <dbReference type="ARBA" id="ARBA00022837"/>
    </source>
</evidence>
<evidence type="ECO:0000256" key="11">
    <source>
        <dbReference type="ARBA" id="ARBA00023136"/>
    </source>
</evidence>
<dbReference type="PANTHER" id="PTHR10166:SF31">
    <property type="entry name" value="CA[2+] CHANNEL MUSCLE-SPECIFIC ALPHA2_DELTA SUBUNIT, ISOFORM A"/>
    <property type="match status" value="1"/>
</dbReference>
<keyword evidence="6" id="KW-0732">Signal</keyword>
<keyword evidence="16" id="KW-1185">Reference proteome</keyword>
<evidence type="ECO:0000256" key="9">
    <source>
        <dbReference type="ARBA" id="ARBA00022989"/>
    </source>
</evidence>
<dbReference type="PANTHER" id="PTHR10166">
    <property type="entry name" value="VOLTAGE-DEPENDENT CALCIUM CHANNEL SUBUNIT ALPHA-2/DELTA-RELATED"/>
    <property type="match status" value="1"/>
</dbReference>
<evidence type="ECO:0000256" key="12">
    <source>
        <dbReference type="ARBA" id="ARBA00023180"/>
    </source>
</evidence>
<accession>A0A0T6B7G4</accession>
<dbReference type="PROSITE" id="PS50234">
    <property type="entry name" value="VWFA"/>
    <property type="match status" value="1"/>
</dbReference>
<dbReference type="Proteomes" id="UP000051574">
    <property type="component" value="Unassembled WGS sequence"/>
</dbReference>
<keyword evidence="2" id="KW-0813">Transport</keyword>
<keyword evidence="11" id="KW-0472">Membrane</keyword>
<evidence type="ECO:0000256" key="1">
    <source>
        <dbReference type="ARBA" id="ARBA00004479"/>
    </source>
</evidence>
<gene>
    <name evidence="15" type="ORF">AMK59_4042</name>
</gene>
<evidence type="ECO:0000313" key="15">
    <source>
        <dbReference type="EMBL" id="KRT83163.1"/>
    </source>
</evidence>
<evidence type="ECO:0000259" key="14">
    <source>
        <dbReference type="PROSITE" id="PS50234"/>
    </source>
</evidence>
<keyword evidence="7" id="KW-0106">Calcium</keyword>
<evidence type="ECO:0000256" key="5">
    <source>
        <dbReference type="ARBA" id="ARBA00022692"/>
    </source>
</evidence>
<dbReference type="AlphaFoldDB" id="A0A0T6B7G4"/>
<dbReference type="GO" id="GO:0005245">
    <property type="term" value="F:voltage-gated calcium channel activity"/>
    <property type="evidence" value="ECO:0007669"/>
    <property type="project" value="TreeGrafter"/>
</dbReference>
<evidence type="ECO:0000256" key="13">
    <source>
        <dbReference type="ARBA" id="ARBA00023303"/>
    </source>
</evidence>
<dbReference type="InterPro" id="IPR036465">
    <property type="entry name" value="vWFA_dom_sf"/>
</dbReference>
<evidence type="ECO:0000256" key="3">
    <source>
        <dbReference type="ARBA" id="ARBA00022568"/>
    </source>
</evidence>
<keyword evidence="10" id="KW-0406">Ion transport</keyword>
<dbReference type="SUPFAM" id="SSF53300">
    <property type="entry name" value="vWA-like"/>
    <property type="match status" value="1"/>
</dbReference>
<keyword evidence="12" id="KW-0325">Glycoprotein</keyword>
<evidence type="ECO:0000256" key="8">
    <source>
        <dbReference type="ARBA" id="ARBA00022882"/>
    </source>
</evidence>
<keyword evidence="5" id="KW-0812">Transmembrane</keyword>
<keyword evidence="9" id="KW-1133">Transmembrane helix</keyword>
<evidence type="ECO:0000256" key="4">
    <source>
        <dbReference type="ARBA" id="ARBA00022673"/>
    </source>
</evidence>
<name>A0A0T6B7G4_9SCAR</name>
<proteinExistence type="predicted"/>
<dbReference type="InterPro" id="IPR013608">
    <property type="entry name" value="VWA_N"/>
</dbReference>
<dbReference type="Pfam" id="PF00092">
    <property type="entry name" value="VWA"/>
    <property type="match status" value="1"/>
</dbReference>
<keyword evidence="3" id="KW-0109">Calcium transport</keyword>
<dbReference type="SMART" id="SM00327">
    <property type="entry name" value="VWA"/>
    <property type="match status" value="1"/>
</dbReference>
<dbReference type="InterPro" id="IPR002035">
    <property type="entry name" value="VWF_A"/>
</dbReference>
<dbReference type="InterPro" id="IPR051173">
    <property type="entry name" value="Ca_channel_alpha-2/delta"/>
</dbReference>
<feature type="domain" description="VWFA" evidence="14">
    <location>
        <begin position="165"/>
        <end position="349"/>
    </location>
</feature>
<protein>
    <submittedName>
        <fullName evidence="15">VWA domain-containing protein</fullName>
    </submittedName>
</protein>
<keyword evidence="13" id="KW-0407">Ion channel</keyword>
<dbReference type="Pfam" id="PF08399">
    <property type="entry name" value="VWA_N"/>
    <property type="match status" value="1"/>
</dbReference>
<reference evidence="15 16" key="1">
    <citation type="submission" date="2015-09" db="EMBL/GenBank/DDBJ databases">
        <title>Draft genome of the scarab beetle Oryctes borbonicus.</title>
        <authorList>
            <person name="Meyer J.M."/>
            <person name="Markov G.V."/>
            <person name="Baskaran P."/>
            <person name="Herrmann M."/>
            <person name="Sommer R.J."/>
            <person name="Roedelsperger C."/>
        </authorList>
    </citation>
    <scope>NUCLEOTIDE SEQUENCE [LARGE SCALE GENOMIC DNA]</scope>
    <source>
        <strain evidence="15">OB123</strain>
        <tissue evidence="15">Whole animal</tissue>
    </source>
</reference>
<evidence type="ECO:0000256" key="6">
    <source>
        <dbReference type="ARBA" id="ARBA00022729"/>
    </source>
</evidence>
<evidence type="ECO:0000256" key="10">
    <source>
        <dbReference type="ARBA" id="ARBA00023065"/>
    </source>
</evidence>
<evidence type="ECO:0000256" key="2">
    <source>
        <dbReference type="ARBA" id="ARBA00022448"/>
    </source>
</evidence>
<comment type="caution">
    <text evidence="15">The sequence shown here is derived from an EMBL/GenBank/DDBJ whole genome shotgun (WGS) entry which is preliminary data.</text>
</comment>
<organism evidence="15 16">
    <name type="scientific">Oryctes borbonicus</name>
    <dbReference type="NCBI Taxonomy" id="1629725"/>
    <lineage>
        <taxon>Eukaryota</taxon>
        <taxon>Metazoa</taxon>
        <taxon>Ecdysozoa</taxon>
        <taxon>Arthropoda</taxon>
        <taxon>Hexapoda</taxon>
        <taxon>Insecta</taxon>
        <taxon>Pterygota</taxon>
        <taxon>Neoptera</taxon>
        <taxon>Endopterygota</taxon>
        <taxon>Coleoptera</taxon>
        <taxon>Polyphaga</taxon>
        <taxon>Scarabaeiformia</taxon>
        <taxon>Scarabaeidae</taxon>
        <taxon>Dynastinae</taxon>
        <taxon>Oryctes</taxon>
    </lineage>
</organism>